<dbReference type="SUPFAM" id="SSF52540">
    <property type="entry name" value="P-loop containing nucleoside triphosphate hydrolases"/>
    <property type="match status" value="2"/>
</dbReference>
<dbReference type="PROSITE" id="PS51192">
    <property type="entry name" value="HELICASE_ATP_BIND_1"/>
    <property type="match status" value="1"/>
</dbReference>
<dbReference type="SMART" id="SM00487">
    <property type="entry name" value="DEXDc"/>
    <property type="match status" value="1"/>
</dbReference>
<dbReference type="GO" id="GO:0005829">
    <property type="term" value="C:cytosol"/>
    <property type="evidence" value="ECO:0007669"/>
    <property type="project" value="TreeGrafter"/>
</dbReference>
<feature type="domain" description="Helicase ATP-binding" evidence="2">
    <location>
        <begin position="470"/>
        <end position="620"/>
    </location>
</feature>
<dbReference type="GO" id="GO:0016787">
    <property type="term" value="F:hydrolase activity"/>
    <property type="evidence" value="ECO:0007669"/>
    <property type="project" value="InterPro"/>
</dbReference>
<keyword evidence="1" id="KW-0175">Coiled coil</keyword>
<evidence type="ECO:0000313" key="3">
    <source>
        <dbReference type="EMBL" id="SFF20409.1"/>
    </source>
</evidence>
<dbReference type="PANTHER" id="PTHR47396:SF1">
    <property type="entry name" value="ATP-DEPENDENT HELICASE IRC3-RELATED"/>
    <property type="match status" value="1"/>
</dbReference>
<dbReference type="InterPro" id="IPR014001">
    <property type="entry name" value="Helicase_ATP-bd"/>
</dbReference>
<accession>A0A1I2GTM6</accession>
<organism evidence="3 4">
    <name type="scientific">Sulfitobacter brevis</name>
    <dbReference type="NCBI Taxonomy" id="74348"/>
    <lineage>
        <taxon>Bacteria</taxon>
        <taxon>Pseudomonadati</taxon>
        <taxon>Pseudomonadota</taxon>
        <taxon>Alphaproteobacteria</taxon>
        <taxon>Rhodobacterales</taxon>
        <taxon>Roseobacteraceae</taxon>
        <taxon>Sulfitobacter</taxon>
    </lineage>
</organism>
<dbReference type="Pfam" id="PF04851">
    <property type="entry name" value="ResIII"/>
    <property type="match status" value="1"/>
</dbReference>
<keyword evidence="4" id="KW-1185">Reference proteome</keyword>
<dbReference type="InterPro" id="IPR006935">
    <property type="entry name" value="Helicase/UvrB_N"/>
</dbReference>
<sequence>MLGVTEGNGWKSRVADKSDIEADLTRARARLANLDAERSDLQREVKALEVMLTSEHVPTAKQRSFENAPVTNTSSSREKVDLFRRMFAGRPDVFPVRWDNKKTGRSGYSPACANEWVKGICEKPKVKCGACPHQKFIPPDEKVIEKHLRGGNGDFVAGVYPLLPGDTCWFLAADFDKASWAEDANALLETCRAKQVPAGLERSRSGNGGHVWIFFSEPVSARLARQLGSVLITETMERWPEIGFASYDRLFPNQDIMPLGGFGNLIALPLQNNARKAGNSVFVDGNLRPYDDQWAYLSSLPRFSAEAVANLVAAAELSGQVLGVRMPVDDEQADEPWKMPPSRRSTPRRLDVPIPRSIKVTIADQIYIDRSELPSAMIAQLVRLAAFQNPEFYRAQAMRLPTFGKPRIVSCAELHPRHVALPRGCFDEVVGLLSDQGASVDLDDLREDGTALLETVRFRGELRQQQSRAFNALIEHDNGVLAATTAFGKTVVASALIAHRARNALVLVHRRELLNQWVERLGSFLQIDPKQIGTIGAGKRKPTGVIDVALIQSLVRKGEVDDIVGDYGHLVVDECHHLSAASFELVARRTKARYVAGLSATVARKDGHHPIIFMQCGPVRHRVSAKSQAAESGIHHRARERHTRFRLPEDLAMAERPSMPAIYSALAEDRARNDLIFDDVLKSLEAKRSPIVLTERKDHLEYFQQRFSRFAKNIVVLRGGMSAKERKVAQAALSVDENEERLILATGRYIGEGFDDARLDTALLHGASLD</sequence>
<dbReference type="AlphaFoldDB" id="A0A1I2GTM6"/>
<reference evidence="3 4" key="1">
    <citation type="submission" date="2016-10" db="EMBL/GenBank/DDBJ databases">
        <authorList>
            <person name="de Groot N.N."/>
        </authorList>
    </citation>
    <scope>NUCLEOTIDE SEQUENCE [LARGE SCALE GENOMIC DNA]</scope>
    <source>
        <strain evidence="3 4">DSM 11443</strain>
    </source>
</reference>
<dbReference type="InterPro" id="IPR050742">
    <property type="entry name" value="Helicase_Restrict-Modif_Enz"/>
</dbReference>
<dbReference type="InterPro" id="IPR054347">
    <property type="entry name" value="TOTE_primase"/>
</dbReference>
<dbReference type="EMBL" id="FOMW01000029">
    <property type="protein sequence ID" value="SFF20409.1"/>
    <property type="molecule type" value="Genomic_DNA"/>
</dbReference>
<evidence type="ECO:0000259" key="2">
    <source>
        <dbReference type="PROSITE" id="PS51192"/>
    </source>
</evidence>
<dbReference type="Pfam" id="PF22548">
    <property type="entry name" value="AEP-TOTE"/>
    <property type="match status" value="1"/>
</dbReference>
<protein>
    <recommendedName>
        <fullName evidence="2">Helicase ATP-binding domain-containing protein</fullName>
    </recommendedName>
</protein>
<gene>
    <name evidence="3" type="ORF">SAMN04488523_12915</name>
</gene>
<dbReference type="STRING" id="74348.SAMN04488523_12915"/>
<proteinExistence type="predicted"/>
<dbReference type="PANTHER" id="PTHR47396">
    <property type="entry name" value="TYPE I RESTRICTION ENZYME ECOKI R PROTEIN"/>
    <property type="match status" value="1"/>
</dbReference>
<dbReference type="Gene3D" id="3.40.50.300">
    <property type="entry name" value="P-loop containing nucleotide triphosphate hydrolases"/>
    <property type="match status" value="2"/>
</dbReference>
<evidence type="ECO:0000313" key="4">
    <source>
        <dbReference type="Proteomes" id="UP000198977"/>
    </source>
</evidence>
<name>A0A1I2GTM6_9RHOB</name>
<dbReference type="CDD" id="cd17926">
    <property type="entry name" value="DEXHc_RE"/>
    <property type="match status" value="1"/>
</dbReference>
<dbReference type="GO" id="GO:0005524">
    <property type="term" value="F:ATP binding"/>
    <property type="evidence" value="ECO:0007669"/>
    <property type="project" value="InterPro"/>
</dbReference>
<dbReference type="GO" id="GO:0003677">
    <property type="term" value="F:DNA binding"/>
    <property type="evidence" value="ECO:0007669"/>
    <property type="project" value="InterPro"/>
</dbReference>
<evidence type="ECO:0000256" key="1">
    <source>
        <dbReference type="SAM" id="Coils"/>
    </source>
</evidence>
<feature type="coiled-coil region" evidence="1">
    <location>
        <begin position="17"/>
        <end position="51"/>
    </location>
</feature>
<dbReference type="InterPro" id="IPR027417">
    <property type="entry name" value="P-loop_NTPase"/>
</dbReference>
<dbReference type="Proteomes" id="UP000198977">
    <property type="component" value="Unassembled WGS sequence"/>
</dbReference>